<gene>
    <name evidence="1" type="ORF">EYF80_031141</name>
</gene>
<accession>A0A4Z2GYF3</accession>
<keyword evidence="2" id="KW-1185">Reference proteome</keyword>
<sequence>MDKYLKPSRHLEYDHLYLYTHNRVRTSGPGMMMMGGISCPGSVEAVWGSGVGEDARASEGFTVGSAAVWPSSDWSLAFGASWAAAVGSEDWVSWVFSVWRSVSACLLSVSFSSPLLLSTCSGPPSTSIPSDTGLVSSTLSPPLSSTALTSSSPTLFSSLPSSINSTISISSSFNASFFPSAPLLSFPVPFLSPFTSPSSISSSSSSSISSFPLLPITLTT</sequence>
<proteinExistence type="predicted"/>
<dbReference type="AlphaFoldDB" id="A0A4Z2GYF3"/>
<comment type="caution">
    <text evidence="1">The sequence shown here is derived from an EMBL/GenBank/DDBJ whole genome shotgun (WGS) entry which is preliminary data.</text>
</comment>
<reference evidence="1 2" key="1">
    <citation type="submission" date="2019-03" db="EMBL/GenBank/DDBJ databases">
        <title>First draft genome of Liparis tanakae, snailfish: a comprehensive survey of snailfish specific genes.</title>
        <authorList>
            <person name="Kim W."/>
            <person name="Song I."/>
            <person name="Jeong J.-H."/>
            <person name="Kim D."/>
            <person name="Kim S."/>
            <person name="Ryu S."/>
            <person name="Song J.Y."/>
            <person name="Lee S.K."/>
        </authorList>
    </citation>
    <scope>NUCLEOTIDE SEQUENCE [LARGE SCALE GENOMIC DNA]</scope>
    <source>
        <tissue evidence="1">Muscle</tissue>
    </source>
</reference>
<protein>
    <submittedName>
        <fullName evidence="1">Uncharacterized protein</fullName>
    </submittedName>
</protein>
<dbReference type="Proteomes" id="UP000314294">
    <property type="component" value="Unassembled WGS sequence"/>
</dbReference>
<evidence type="ECO:0000313" key="1">
    <source>
        <dbReference type="EMBL" id="TNN58638.1"/>
    </source>
</evidence>
<organism evidence="1 2">
    <name type="scientific">Liparis tanakae</name>
    <name type="common">Tanaka's snailfish</name>
    <dbReference type="NCBI Taxonomy" id="230148"/>
    <lineage>
        <taxon>Eukaryota</taxon>
        <taxon>Metazoa</taxon>
        <taxon>Chordata</taxon>
        <taxon>Craniata</taxon>
        <taxon>Vertebrata</taxon>
        <taxon>Euteleostomi</taxon>
        <taxon>Actinopterygii</taxon>
        <taxon>Neopterygii</taxon>
        <taxon>Teleostei</taxon>
        <taxon>Neoteleostei</taxon>
        <taxon>Acanthomorphata</taxon>
        <taxon>Eupercaria</taxon>
        <taxon>Perciformes</taxon>
        <taxon>Cottioidei</taxon>
        <taxon>Cottales</taxon>
        <taxon>Liparidae</taxon>
        <taxon>Liparis</taxon>
    </lineage>
</organism>
<dbReference type="EMBL" id="SRLO01000374">
    <property type="protein sequence ID" value="TNN58638.1"/>
    <property type="molecule type" value="Genomic_DNA"/>
</dbReference>
<evidence type="ECO:0000313" key="2">
    <source>
        <dbReference type="Proteomes" id="UP000314294"/>
    </source>
</evidence>
<name>A0A4Z2GYF3_9TELE</name>